<dbReference type="GeneID" id="19211056"/>
<feature type="region of interest" description="Disordered" evidence="1">
    <location>
        <begin position="1"/>
        <end position="33"/>
    </location>
</feature>
<proteinExistence type="predicted"/>
<keyword evidence="5" id="KW-1185">Reference proteome</keyword>
<dbReference type="Gene3D" id="3.40.50.300">
    <property type="entry name" value="P-loop containing nucleotide triphosphate hydrolases"/>
    <property type="match status" value="1"/>
</dbReference>
<sequence length="870" mass="97071">MAAIEALRRKSALKQGPATGPAVGDTTVAAPKPTLTTHNAKSIRAVRVAVRNMEQFVSNKTDGSMSSGWLGDIESLRNHLSNPLPTRTVVVVGHAGHGKTTLLNSLLHCPILTTGATRRACTSAVVELHYDDIPNYRAKVDFLSRSAWTLLLSPLVEDVLNTCQRLPSSTDAATTSAMDDSAAVLVQLFPHLSGLEVYGNVSLEILANHSSVEQLIGFSREFSVDSPQDMEEKLRGFLSSRQGVHQQRMWYFVDSAKIFGRFGMLATGTVLIDLPGYGDSNLIRSQKAADYMERADTIILVSDIRRVADDANTHQYLKKSIKRFVGFDGRTVADDALMMVVTGSDNQIADSEYEFQNDEECKVVADFNSRISHIGGVIQEGNGFCLQFANDPDSKDVLEEARKEIAQHVKDQSDLVRDKLCYLALQRVEQIKKQVQDLYENTWCEINKGNPIPSNPISVHVVGSVDYRRLRSRDPMQAGPMVFKDINHTGIPGLQQHISNVALRDRSSKLVLTLTSFDSLASELCQHYQAHQTSKFDSYVAKAKDELESLQYQNSKTREKNVSLINDTIEVMVSTISDVADKSAGESHVLMRKFGVETHANTYRAVMRRHGELRDIDLNDLLASDLTAQEVLTQWNMSLNRTLPSQMAKLSKDLRKEIEDALEKMVTQAEEILTLPEASTEPPSAKRRKIDIANNSQIRNARRSVKYEAELDHAYRKAEASVRRVQRSYGGTFKHLVQKELDPHYDTMGLEKGKGMVTRIKAYIEEHLETNSGEMFSAVVERVREPLSGVQGAVDSAYIEALEKIYRVIRNTMLVEHRSIEDAERRLIETFLASLNKYREYASRFADRLQADAEEAGRAIAASSAHGLAQ</sequence>
<dbReference type="SUPFAM" id="SSF52540">
    <property type="entry name" value="P-loop containing nucleoside triphosphate hydrolases"/>
    <property type="match status" value="1"/>
</dbReference>
<name>R7SEX7_CONPW</name>
<dbReference type="eggNOG" id="ENOG502QU12">
    <property type="taxonomic scope" value="Eukaryota"/>
</dbReference>
<evidence type="ECO:0000313" key="4">
    <source>
        <dbReference type="EMBL" id="EIW74292.1"/>
    </source>
</evidence>
<dbReference type="OrthoDB" id="2691563at2759"/>
<dbReference type="InterPro" id="IPR045063">
    <property type="entry name" value="Dynamin_N"/>
</dbReference>
<reference evidence="5" key="1">
    <citation type="journal article" date="2012" name="Science">
        <title>The Paleozoic origin of enzymatic lignin decomposition reconstructed from 31 fungal genomes.</title>
        <authorList>
            <person name="Floudas D."/>
            <person name="Binder M."/>
            <person name="Riley R."/>
            <person name="Barry K."/>
            <person name="Blanchette R.A."/>
            <person name="Henrissat B."/>
            <person name="Martinez A.T."/>
            <person name="Otillar R."/>
            <person name="Spatafora J.W."/>
            <person name="Yadav J.S."/>
            <person name="Aerts A."/>
            <person name="Benoit I."/>
            <person name="Boyd A."/>
            <person name="Carlson A."/>
            <person name="Copeland A."/>
            <person name="Coutinho P.M."/>
            <person name="de Vries R.P."/>
            <person name="Ferreira P."/>
            <person name="Findley K."/>
            <person name="Foster B."/>
            <person name="Gaskell J."/>
            <person name="Glotzer D."/>
            <person name="Gorecki P."/>
            <person name="Heitman J."/>
            <person name="Hesse C."/>
            <person name="Hori C."/>
            <person name="Igarashi K."/>
            <person name="Jurgens J.A."/>
            <person name="Kallen N."/>
            <person name="Kersten P."/>
            <person name="Kohler A."/>
            <person name="Kuees U."/>
            <person name="Kumar T.K.A."/>
            <person name="Kuo A."/>
            <person name="LaButti K."/>
            <person name="Larrondo L.F."/>
            <person name="Lindquist E."/>
            <person name="Ling A."/>
            <person name="Lombard V."/>
            <person name="Lucas S."/>
            <person name="Lundell T."/>
            <person name="Martin R."/>
            <person name="McLaughlin D.J."/>
            <person name="Morgenstern I."/>
            <person name="Morin E."/>
            <person name="Murat C."/>
            <person name="Nagy L.G."/>
            <person name="Nolan M."/>
            <person name="Ohm R.A."/>
            <person name="Patyshakuliyeva A."/>
            <person name="Rokas A."/>
            <person name="Ruiz-Duenas F.J."/>
            <person name="Sabat G."/>
            <person name="Salamov A."/>
            <person name="Samejima M."/>
            <person name="Schmutz J."/>
            <person name="Slot J.C."/>
            <person name="St John F."/>
            <person name="Stenlid J."/>
            <person name="Sun H."/>
            <person name="Sun S."/>
            <person name="Syed K."/>
            <person name="Tsang A."/>
            <person name="Wiebenga A."/>
            <person name="Young D."/>
            <person name="Pisabarro A."/>
            <person name="Eastwood D.C."/>
            <person name="Martin F."/>
            <person name="Cullen D."/>
            <person name="Grigoriev I.V."/>
            <person name="Hibbett D.S."/>
        </authorList>
    </citation>
    <scope>NUCLEOTIDE SEQUENCE [LARGE SCALE GENOMIC DNA]</scope>
    <source>
        <strain evidence="5">RWD-64-598 SS2</strain>
    </source>
</reference>
<dbReference type="KEGG" id="cput:CONPUDRAFT_85987"/>
<dbReference type="InterPro" id="IPR056024">
    <property type="entry name" value="DUF7605"/>
</dbReference>
<protein>
    <recommendedName>
        <fullName evidence="6">G domain-containing protein</fullName>
    </recommendedName>
</protein>
<dbReference type="RefSeq" id="XP_007775645.1">
    <property type="nucleotide sequence ID" value="XM_007777455.1"/>
</dbReference>
<evidence type="ECO:0000256" key="1">
    <source>
        <dbReference type="SAM" id="MobiDB-lite"/>
    </source>
</evidence>
<dbReference type="InterPro" id="IPR027417">
    <property type="entry name" value="P-loop_NTPase"/>
</dbReference>
<evidence type="ECO:0000313" key="5">
    <source>
        <dbReference type="Proteomes" id="UP000053558"/>
    </source>
</evidence>
<organism evidence="4 5">
    <name type="scientific">Coniophora puteana (strain RWD-64-598)</name>
    <name type="common">Brown rot fungus</name>
    <dbReference type="NCBI Taxonomy" id="741705"/>
    <lineage>
        <taxon>Eukaryota</taxon>
        <taxon>Fungi</taxon>
        <taxon>Dikarya</taxon>
        <taxon>Basidiomycota</taxon>
        <taxon>Agaricomycotina</taxon>
        <taxon>Agaricomycetes</taxon>
        <taxon>Agaricomycetidae</taxon>
        <taxon>Boletales</taxon>
        <taxon>Coniophorineae</taxon>
        <taxon>Coniophoraceae</taxon>
        <taxon>Coniophora</taxon>
    </lineage>
</organism>
<dbReference type="EMBL" id="JH711593">
    <property type="protein sequence ID" value="EIW74292.1"/>
    <property type="molecule type" value="Genomic_DNA"/>
</dbReference>
<dbReference type="Pfam" id="PF24564">
    <property type="entry name" value="DUF7605"/>
    <property type="match status" value="1"/>
</dbReference>
<accession>R7SEX7</accession>
<gene>
    <name evidence="4" type="ORF">CONPUDRAFT_85987</name>
</gene>
<evidence type="ECO:0000259" key="2">
    <source>
        <dbReference type="Pfam" id="PF00350"/>
    </source>
</evidence>
<dbReference type="Pfam" id="PF00350">
    <property type="entry name" value="Dynamin_N"/>
    <property type="match status" value="1"/>
</dbReference>
<dbReference type="PANTHER" id="PTHR36681:SF3">
    <property type="entry name" value="NUCLEAR GTPASE, GERMINAL CENTER-ASSOCIATED, TANDEM DUPLICATE 3"/>
    <property type="match status" value="1"/>
</dbReference>
<dbReference type="Proteomes" id="UP000053558">
    <property type="component" value="Unassembled WGS sequence"/>
</dbReference>
<evidence type="ECO:0000259" key="3">
    <source>
        <dbReference type="Pfam" id="PF24564"/>
    </source>
</evidence>
<dbReference type="PANTHER" id="PTHR36681">
    <property type="entry name" value="NUCLEAR GTPASE, GERMINAL CENTER-ASSOCIATED, TANDEM DUPLICATE 3"/>
    <property type="match status" value="1"/>
</dbReference>
<feature type="domain" description="DUF7605" evidence="3">
    <location>
        <begin position="629"/>
        <end position="771"/>
    </location>
</feature>
<feature type="domain" description="Dynamin N-terminal" evidence="2">
    <location>
        <begin position="89"/>
        <end position="314"/>
    </location>
</feature>
<dbReference type="AlphaFoldDB" id="R7SEX7"/>
<evidence type="ECO:0008006" key="6">
    <source>
        <dbReference type="Google" id="ProtNLM"/>
    </source>
</evidence>
<dbReference type="OMA" id="PRMRFKK"/>